<feature type="compositionally biased region" description="Polar residues" evidence="1">
    <location>
        <begin position="1"/>
        <end position="10"/>
    </location>
</feature>
<keyword evidence="3" id="KW-1185">Reference proteome</keyword>
<gene>
    <name evidence="2" type="ORF">PVAG01_04547</name>
</gene>
<evidence type="ECO:0000313" key="3">
    <source>
        <dbReference type="Proteomes" id="UP001629113"/>
    </source>
</evidence>
<evidence type="ECO:0000256" key="1">
    <source>
        <dbReference type="SAM" id="MobiDB-lite"/>
    </source>
</evidence>
<comment type="caution">
    <text evidence="2">The sequence shown here is derived from an EMBL/GenBank/DDBJ whole genome shotgun (WGS) entry which is preliminary data.</text>
</comment>
<reference evidence="2 3" key="1">
    <citation type="submission" date="2024-06" db="EMBL/GenBank/DDBJ databases">
        <title>Complete genome of Phlyctema vagabunda strain 19-DSS-EL-015.</title>
        <authorList>
            <person name="Fiorenzani C."/>
        </authorList>
    </citation>
    <scope>NUCLEOTIDE SEQUENCE [LARGE SCALE GENOMIC DNA]</scope>
    <source>
        <strain evidence="2 3">19-DSS-EL-015</strain>
    </source>
</reference>
<evidence type="ECO:0000313" key="2">
    <source>
        <dbReference type="EMBL" id="KAL3422800.1"/>
    </source>
</evidence>
<accession>A0ABR4PHN1</accession>
<dbReference type="EMBL" id="JBFCZG010000004">
    <property type="protein sequence ID" value="KAL3422800.1"/>
    <property type="molecule type" value="Genomic_DNA"/>
</dbReference>
<name>A0ABR4PHN1_9HELO</name>
<feature type="compositionally biased region" description="Polar residues" evidence="1">
    <location>
        <begin position="52"/>
        <end position="71"/>
    </location>
</feature>
<sequence length="135" mass="14469">MASKTNQVESIENENSEQEFFAEPAFPISSSLRSMTFPPPPPPLPTVRAEPITSSTSYESMDQIFDPSSYTGELPAPPRRRSYTRTTEAGVDVAGEILVADGGAGSGAGAWRRHTKVFGGGVCVACVENERRMSA</sequence>
<feature type="region of interest" description="Disordered" evidence="1">
    <location>
        <begin position="1"/>
        <end position="86"/>
    </location>
</feature>
<dbReference type="Proteomes" id="UP001629113">
    <property type="component" value="Unassembled WGS sequence"/>
</dbReference>
<organism evidence="2 3">
    <name type="scientific">Phlyctema vagabunda</name>
    <dbReference type="NCBI Taxonomy" id="108571"/>
    <lineage>
        <taxon>Eukaryota</taxon>
        <taxon>Fungi</taxon>
        <taxon>Dikarya</taxon>
        <taxon>Ascomycota</taxon>
        <taxon>Pezizomycotina</taxon>
        <taxon>Leotiomycetes</taxon>
        <taxon>Helotiales</taxon>
        <taxon>Dermateaceae</taxon>
        <taxon>Phlyctema</taxon>
    </lineage>
</organism>
<protein>
    <submittedName>
        <fullName evidence="2">Uncharacterized protein</fullName>
    </submittedName>
</protein>
<proteinExistence type="predicted"/>